<dbReference type="NCBIfam" id="TIGR02532">
    <property type="entry name" value="IV_pilin_GFxxxE"/>
    <property type="match status" value="1"/>
</dbReference>
<protein>
    <recommendedName>
        <fullName evidence="3">General secretion pathway protein H</fullName>
    </recommendedName>
</protein>
<keyword evidence="1" id="KW-0812">Transmembrane</keyword>
<dbReference type="InterPro" id="IPR012902">
    <property type="entry name" value="N_methyl_site"/>
</dbReference>
<evidence type="ECO:0000313" key="2">
    <source>
        <dbReference type="EMBL" id="SPD73468.1"/>
    </source>
</evidence>
<gene>
    <name evidence="2" type="ORF">PITCH_A190044</name>
</gene>
<dbReference type="Pfam" id="PF07963">
    <property type="entry name" value="N_methyl"/>
    <property type="match status" value="1"/>
</dbReference>
<keyword evidence="1" id="KW-0472">Membrane</keyword>
<dbReference type="InterPro" id="IPR045584">
    <property type="entry name" value="Pilin-like"/>
</dbReference>
<dbReference type="EMBL" id="OJIN01000101">
    <property type="protein sequence ID" value="SPD73468.1"/>
    <property type="molecule type" value="Genomic_DNA"/>
</dbReference>
<reference evidence="2" key="1">
    <citation type="submission" date="2018-01" db="EMBL/GenBank/DDBJ databases">
        <authorList>
            <person name="Regsiter A."/>
            <person name="William W."/>
        </authorList>
    </citation>
    <scope>NUCLEOTIDE SEQUENCE</scope>
    <source>
        <strain evidence="2">TRIP AH-1</strain>
    </source>
</reference>
<dbReference type="SUPFAM" id="SSF54523">
    <property type="entry name" value="Pili subunits"/>
    <property type="match status" value="1"/>
</dbReference>
<accession>A0A445MVH9</accession>
<name>A0A445MVH9_9BACT</name>
<evidence type="ECO:0008006" key="3">
    <source>
        <dbReference type="Google" id="ProtNLM"/>
    </source>
</evidence>
<dbReference type="AlphaFoldDB" id="A0A445MVH9"/>
<evidence type="ECO:0000256" key="1">
    <source>
        <dbReference type="SAM" id="Phobius"/>
    </source>
</evidence>
<proteinExistence type="predicted"/>
<keyword evidence="1" id="KW-1133">Transmembrane helix</keyword>
<dbReference type="Gene3D" id="3.30.700.10">
    <property type="entry name" value="Glycoprotein, Type 4 Pilin"/>
    <property type="match status" value="1"/>
</dbReference>
<organism evidence="2">
    <name type="scientific">uncultured Desulfobacterium sp</name>
    <dbReference type="NCBI Taxonomy" id="201089"/>
    <lineage>
        <taxon>Bacteria</taxon>
        <taxon>Pseudomonadati</taxon>
        <taxon>Thermodesulfobacteriota</taxon>
        <taxon>Desulfobacteria</taxon>
        <taxon>Desulfobacterales</taxon>
        <taxon>Desulfobacteriaceae</taxon>
        <taxon>Desulfobacterium</taxon>
        <taxon>environmental samples</taxon>
    </lineage>
</organism>
<sequence length="150" mass="16486">MRFNSNTGFTLIEMLIVMIIIAMAGTLVFVRVGKSTSDRQAKVFAQELISLCKEARRLSVERAEPTTVNISSSDRRCSIKGYKKMIDIPAEMAIEGKGVGMADDDVYAVYFYPDGSSGGEELTLSIPGQESYSFRIDLLTGLLARVEEEG</sequence>
<feature type="transmembrane region" description="Helical" evidence="1">
    <location>
        <begin position="12"/>
        <end position="32"/>
    </location>
</feature>
<dbReference type="PROSITE" id="PS00409">
    <property type="entry name" value="PROKAR_NTER_METHYL"/>
    <property type="match status" value="1"/>
</dbReference>